<dbReference type="InterPro" id="IPR001368">
    <property type="entry name" value="TNFR/NGFR_Cys_rich_reg"/>
</dbReference>
<dbReference type="RefSeq" id="XP_020432366.1">
    <property type="nucleotide sequence ID" value="XM_020577918.1"/>
</dbReference>
<evidence type="ECO:0000313" key="5">
    <source>
        <dbReference type="EMBL" id="EFA80246.1"/>
    </source>
</evidence>
<keyword evidence="6" id="KW-1185">Reference proteome</keyword>
<dbReference type="PROSITE" id="PS00652">
    <property type="entry name" value="TNFR_NGFR_1"/>
    <property type="match status" value="1"/>
</dbReference>
<keyword evidence="3" id="KW-0862">Zinc</keyword>
<comment type="caution">
    <text evidence="5">The sequence shown here is derived from an EMBL/GenBank/DDBJ whole genome shotgun (WGS) entry which is preliminary data.</text>
</comment>
<dbReference type="InterPro" id="IPR017907">
    <property type="entry name" value="Znf_RING_CS"/>
</dbReference>
<protein>
    <recommendedName>
        <fullName evidence="4">TNFR-Cys domain-containing protein</fullName>
    </recommendedName>
</protein>
<dbReference type="GO" id="GO:0008270">
    <property type="term" value="F:zinc ion binding"/>
    <property type="evidence" value="ECO:0007669"/>
    <property type="project" value="UniProtKB-KW"/>
</dbReference>
<evidence type="ECO:0000256" key="2">
    <source>
        <dbReference type="ARBA" id="ARBA00022771"/>
    </source>
</evidence>
<organism evidence="5 6">
    <name type="scientific">Heterostelium pallidum (strain ATCC 26659 / Pp 5 / PN500)</name>
    <name type="common">Cellular slime mold</name>
    <name type="synonym">Polysphondylium pallidum</name>
    <dbReference type="NCBI Taxonomy" id="670386"/>
    <lineage>
        <taxon>Eukaryota</taxon>
        <taxon>Amoebozoa</taxon>
        <taxon>Evosea</taxon>
        <taxon>Eumycetozoa</taxon>
        <taxon>Dictyostelia</taxon>
        <taxon>Acytosteliales</taxon>
        <taxon>Acytosteliaceae</taxon>
        <taxon>Heterostelium</taxon>
    </lineage>
</organism>
<accession>D3BEB5</accession>
<reference evidence="5 6" key="1">
    <citation type="journal article" date="2011" name="Genome Res.">
        <title>Phylogeny-wide analysis of social amoeba genomes highlights ancient origins for complex intercellular communication.</title>
        <authorList>
            <person name="Heidel A.J."/>
            <person name="Lawal H.M."/>
            <person name="Felder M."/>
            <person name="Schilde C."/>
            <person name="Helps N.R."/>
            <person name="Tunggal B."/>
            <person name="Rivero F."/>
            <person name="John U."/>
            <person name="Schleicher M."/>
            <person name="Eichinger L."/>
            <person name="Platzer M."/>
            <person name="Noegel A.A."/>
            <person name="Schaap P."/>
            <person name="Gloeckner G."/>
        </authorList>
    </citation>
    <scope>NUCLEOTIDE SEQUENCE [LARGE SCALE GENOMIC DNA]</scope>
    <source>
        <strain evidence="6">ATCC 26659 / Pp 5 / PN500</strain>
    </source>
</reference>
<dbReference type="InParanoid" id="D3BEB5"/>
<evidence type="ECO:0000313" key="6">
    <source>
        <dbReference type="Proteomes" id="UP000001396"/>
    </source>
</evidence>
<sequence>MSNLKRSRIDYESTEKINVTVNNNSRQLKNKKNDEISISEKTLQTLMKGANKNTNSVKDVEMPQAYHDHFKANGVDNSDCEICSYTKTKVCRCPSCTHKLCPDCAKQCKDCEDIFCKKCCITNDSHHHHNNQCCTLAVCCDIHSYDQRDDIDYCIDCYHENHKK</sequence>
<dbReference type="GeneID" id="31362552"/>
<dbReference type="Proteomes" id="UP000001396">
    <property type="component" value="Unassembled WGS sequence"/>
</dbReference>
<proteinExistence type="predicted"/>
<dbReference type="PROSITE" id="PS00518">
    <property type="entry name" value="ZF_RING_1"/>
    <property type="match status" value="1"/>
</dbReference>
<gene>
    <name evidence="5" type="ORF">PPL_07071</name>
</gene>
<dbReference type="AlphaFoldDB" id="D3BEB5"/>
<feature type="domain" description="TNFR-Cys" evidence="4">
    <location>
        <begin position="80"/>
        <end position="116"/>
    </location>
</feature>
<name>D3BEB5_HETP5</name>
<evidence type="ECO:0000259" key="4">
    <source>
        <dbReference type="PROSITE" id="PS00652"/>
    </source>
</evidence>
<keyword evidence="1" id="KW-0479">Metal-binding</keyword>
<keyword evidence="2" id="KW-0863">Zinc-finger</keyword>
<dbReference type="OMA" id="TINILMN"/>
<dbReference type="EMBL" id="ADBJ01000031">
    <property type="protein sequence ID" value="EFA80246.1"/>
    <property type="molecule type" value="Genomic_DNA"/>
</dbReference>
<evidence type="ECO:0000256" key="3">
    <source>
        <dbReference type="ARBA" id="ARBA00022833"/>
    </source>
</evidence>
<evidence type="ECO:0000256" key="1">
    <source>
        <dbReference type="ARBA" id="ARBA00022723"/>
    </source>
</evidence>